<reference evidence="2 3" key="1">
    <citation type="submission" date="2019-08" db="EMBL/GenBank/DDBJ databases">
        <title>Genome of Vicingus serpentipes NCIMB 15042.</title>
        <authorList>
            <person name="Bowman J.P."/>
        </authorList>
    </citation>
    <scope>NUCLEOTIDE SEQUENCE [LARGE SCALE GENOMIC DNA]</scope>
    <source>
        <strain evidence="2 3">NCIMB 15042</strain>
    </source>
</reference>
<comment type="caution">
    <text evidence="2">The sequence shown here is derived from an EMBL/GenBank/DDBJ whole genome shotgun (WGS) entry which is preliminary data.</text>
</comment>
<dbReference type="Proteomes" id="UP000321721">
    <property type="component" value="Unassembled WGS sequence"/>
</dbReference>
<organism evidence="2 3">
    <name type="scientific">Vicingus serpentipes</name>
    <dbReference type="NCBI Taxonomy" id="1926625"/>
    <lineage>
        <taxon>Bacteria</taxon>
        <taxon>Pseudomonadati</taxon>
        <taxon>Bacteroidota</taxon>
        <taxon>Flavobacteriia</taxon>
        <taxon>Flavobacteriales</taxon>
        <taxon>Vicingaceae</taxon>
        <taxon>Vicingus</taxon>
    </lineage>
</organism>
<dbReference type="RefSeq" id="WP_147098521.1">
    <property type="nucleotide sequence ID" value="NZ_VOOS01000001.1"/>
</dbReference>
<dbReference type="PROSITE" id="PS51257">
    <property type="entry name" value="PROKAR_LIPOPROTEIN"/>
    <property type="match status" value="1"/>
</dbReference>
<name>A0A5C6RZZ1_9FLAO</name>
<protein>
    <submittedName>
        <fullName evidence="2">DUF4296 domain-containing protein</fullName>
    </submittedName>
</protein>
<proteinExistence type="predicted"/>
<dbReference type="Gene3D" id="1.10.510.10">
    <property type="entry name" value="Transferase(Phosphotransferase) domain 1"/>
    <property type="match status" value="1"/>
</dbReference>
<dbReference type="EMBL" id="VOOS01000001">
    <property type="protein sequence ID" value="TXB67200.1"/>
    <property type="molecule type" value="Genomic_DNA"/>
</dbReference>
<feature type="domain" description="DUF4296" evidence="1">
    <location>
        <begin position="24"/>
        <end position="105"/>
    </location>
</feature>
<dbReference type="InterPro" id="IPR025381">
    <property type="entry name" value="DUF4296"/>
</dbReference>
<gene>
    <name evidence="2" type="ORF">FRY74_03170</name>
</gene>
<evidence type="ECO:0000259" key="1">
    <source>
        <dbReference type="Pfam" id="PF14129"/>
    </source>
</evidence>
<sequence length="109" mass="12626">MSCKVVIVVLVMFFLGCKHEELKPSNVLPKQEMIQLIVEIELSQAAFKIKSQDKKFDLDKVSNSIFEKHKTTSQNFDESLKYYTSRPSQMEEIYNEVISIFSQKQVEGS</sequence>
<accession>A0A5C6RZZ1</accession>
<dbReference type="AlphaFoldDB" id="A0A5C6RZZ1"/>
<evidence type="ECO:0000313" key="3">
    <source>
        <dbReference type="Proteomes" id="UP000321721"/>
    </source>
</evidence>
<dbReference type="OrthoDB" id="1525222at2"/>
<keyword evidence="3" id="KW-1185">Reference proteome</keyword>
<evidence type="ECO:0000313" key="2">
    <source>
        <dbReference type="EMBL" id="TXB67200.1"/>
    </source>
</evidence>
<dbReference type="Pfam" id="PF14129">
    <property type="entry name" value="DUF4296"/>
    <property type="match status" value="1"/>
</dbReference>